<dbReference type="InterPro" id="IPR003736">
    <property type="entry name" value="PAAI_dom"/>
</dbReference>
<dbReference type="InterPro" id="IPR029069">
    <property type="entry name" value="HotDog_dom_sf"/>
</dbReference>
<dbReference type="EC" id="3.1.2.-" evidence="3"/>
<gene>
    <name evidence="3" type="ORF">FHX50_001933</name>
</gene>
<sequence length="157" mass="16608">MEGVARMTNPSDPQALAGHHPMLENDFASQWMGVEVVRADYGDALVRMRLRREMLNGHGTAHGGMIFAFADTAFAIACNDAADLDSVTVASGVDINFLRPATDGQVLTAHAVAQHEGRSGIYDVTVTAQDPGADGSGSGPSTVVALFRGRSRTVPRR</sequence>
<dbReference type="Pfam" id="PF03061">
    <property type="entry name" value="4HBT"/>
    <property type="match status" value="1"/>
</dbReference>
<evidence type="ECO:0000313" key="4">
    <source>
        <dbReference type="Proteomes" id="UP000568050"/>
    </source>
</evidence>
<evidence type="ECO:0000259" key="2">
    <source>
        <dbReference type="Pfam" id="PF03061"/>
    </source>
</evidence>
<dbReference type="GO" id="GO:0016289">
    <property type="term" value="F:acyl-CoA hydrolase activity"/>
    <property type="evidence" value="ECO:0007669"/>
    <property type="project" value="UniProtKB-ARBA"/>
</dbReference>
<dbReference type="Gene3D" id="3.10.129.10">
    <property type="entry name" value="Hotdog Thioesterase"/>
    <property type="match status" value="1"/>
</dbReference>
<protein>
    <submittedName>
        <fullName evidence="3">Acyl-CoA thioesterase</fullName>
        <ecNumber evidence="3">3.1.2.-</ecNumber>
    </submittedName>
</protein>
<dbReference type="PANTHER" id="PTHR42856">
    <property type="entry name" value="ACYL-COENZYME A THIOESTERASE PAAI"/>
    <property type="match status" value="1"/>
</dbReference>
<accession>A0A839R2Z8</accession>
<evidence type="ECO:0000256" key="1">
    <source>
        <dbReference type="ARBA" id="ARBA00022801"/>
    </source>
</evidence>
<dbReference type="InterPro" id="IPR006683">
    <property type="entry name" value="Thioestr_dom"/>
</dbReference>
<comment type="caution">
    <text evidence="3">The sequence shown here is derived from an EMBL/GenBank/DDBJ whole genome shotgun (WGS) entry which is preliminary data.</text>
</comment>
<dbReference type="NCBIfam" id="TIGR00369">
    <property type="entry name" value="unchar_dom_1"/>
    <property type="match status" value="1"/>
</dbReference>
<evidence type="ECO:0000313" key="3">
    <source>
        <dbReference type="EMBL" id="MBB3023636.1"/>
    </source>
</evidence>
<proteinExistence type="predicted"/>
<name>A0A839R2Z8_9MICO</name>
<feature type="domain" description="Thioesterase" evidence="2">
    <location>
        <begin position="58"/>
        <end position="131"/>
    </location>
</feature>
<dbReference type="AlphaFoldDB" id="A0A839R2Z8"/>
<dbReference type="EMBL" id="JACHWP010000008">
    <property type="protein sequence ID" value="MBB3023636.1"/>
    <property type="molecule type" value="Genomic_DNA"/>
</dbReference>
<dbReference type="PANTHER" id="PTHR42856:SF1">
    <property type="entry name" value="ACYL-COENZYME A THIOESTERASE PAAI"/>
    <property type="match status" value="1"/>
</dbReference>
<organism evidence="3 4">
    <name type="scientific">Helcobacillus massiliensis</name>
    <dbReference type="NCBI Taxonomy" id="521392"/>
    <lineage>
        <taxon>Bacteria</taxon>
        <taxon>Bacillati</taxon>
        <taxon>Actinomycetota</taxon>
        <taxon>Actinomycetes</taxon>
        <taxon>Micrococcales</taxon>
        <taxon>Dermabacteraceae</taxon>
        <taxon>Helcobacillus</taxon>
    </lineage>
</organism>
<dbReference type="SUPFAM" id="SSF54637">
    <property type="entry name" value="Thioesterase/thiol ester dehydrase-isomerase"/>
    <property type="match status" value="1"/>
</dbReference>
<dbReference type="InterPro" id="IPR052723">
    <property type="entry name" value="Acyl-CoA_thioesterase_PaaI"/>
</dbReference>
<dbReference type="RefSeq" id="WP_239376413.1">
    <property type="nucleotide sequence ID" value="NZ_CBCSFZ010000051.1"/>
</dbReference>
<reference evidence="3 4" key="1">
    <citation type="submission" date="2020-08" db="EMBL/GenBank/DDBJ databases">
        <title>Sequencing the genomes of 1000 actinobacteria strains.</title>
        <authorList>
            <person name="Klenk H.-P."/>
        </authorList>
    </citation>
    <scope>NUCLEOTIDE SEQUENCE [LARGE SCALE GENOMIC DNA]</scope>
    <source>
        <strain evidence="3 4">DSM 23040</strain>
    </source>
</reference>
<dbReference type="Proteomes" id="UP000568050">
    <property type="component" value="Unassembled WGS sequence"/>
</dbReference>
<keyword evidence="4" id="KW-1185">Reference proteome</keyword>
<dbReference type="CDD" id="cd03443">
    <property type="entry name" value="PaaI_thioesterase"/>
    <property type="match status" value="1"/>
</dbReference>
<keyword evidence="1 3" id="KW-0378">Hydrolase</keyword>